<evidence type="ECO:0000313" key="2">
    <source>
        <dbReference type="Proteomes" id="UP001596978"/>
    </source>
</evidence>
<gene>
    <name evidence="1" type="ORF">ACFQ1M_09840</name>
</gene>
<proteinExistence type="predicted"/>
<protein>
    <submittedName>
        <fullName evidence="1">Uncharacterized protein</fullName>
    </submittedName>
</protein>
<evidence type="ECO:0000313" key="1">
    <source>
        <dbReference type="EMBL" id="MFD0862508.1"/>
    </source>
</evidence>
<dbReference type="RefSeq" id="WP_386407635.1">
    <property type="nucleotide sequence ID" value="NZ_JBHTJH010000008.1"/>
</dbReference>
<organism evidence="1 2">
    <name type="scientific">Sungkyunkwania multivorans</name>
    <dbReference type="NCBI Taxonomy" id="1173618"/>
    <lineage>
        <taxon>Bacteria</taxon>
        <taxon>Pseudomonadati</taxon>
        <taxon>Bacteroidota</taxon>
        <taxon>Flavobacteriia</taxon>
        <taxon>Flavobacteriales</taxon>
        <taxon>Flavobacteriaceae</taxon>
        <taxon>Sungkyunkwania</taxon>
    </lineage>
</organism>
<keyword evidence="2" id="KW-1185">Reference proteome</keyword>
<sequence length="308" mass="35729">MQSLHDKDSVQVPFKGNNEIKGNVDNHCLDKESPLAPILSVAVGNIYKNTKKIEDPKKANQGAAPRSGHRMRLSENLRARIVDRNELVSELFEGRHDNHLRDLSQAMLRTEVNIGVLSKEMFKVLLVQEVLRICASLFAGRTIYTGCWFNTYDILMDDYFRTNNGSIPNKQDLLREFINIAYRLSRAKKTIRNGDFVLRSNPQTYFNKHNTAHNAFAHTKQWLRQLQQNDKRKAERKKRQDHNAQFHNRRIKEQNQVFAKIVQYMKGTISFDQLFNFIDKKKLLSEAFKGQIGNYITEAAARYSSEAI</sequence>
<dbReference type="Proteomes" id="UP001596978">
    <property type="component" value="Unassembled WGS sequence"/>
</dbReference>
<dbReference type="EMBL" id="JBHTJH010000008">
    <property type="protein sequence ID" value="MFD0862508.1"/>
    <property type="molecule type" value="Genomic_DNA"/>
</dbReference>
<comment type="caution">
    <text evidence="1">The sequence shown here is derived from an EMBL/GenBank/DDBJ whole genome shotgun (WGS) entry which is preliminary data.</text>
</comment>
<reference evidence="2" key="1">
    <citation type="journal article" date="2019" name="Int. J. Syst. Evol. Microbiol.">
        <title>The Global Catalogue of Microorganisms (GCM) 10K type strain sequencing project: providing services to taxonomists for standard genome sequencing and annotation.</title>
        <authorList>
            <consortium name="The Broad Institute Genomics Platform"/>
            <consortium name="The Broad Institute Genome Sequencing Center for Infectious Disease"/>
            <person name="Wu L."/>
            <person name="Ma J."/>
        </authorList>
    </citation>
    <scope>NUCLEOTIDE SEQUENCE [LARGE SCALE GENOMIC DNA]</scope>
    <source>
        <strain evidence="2">CCUG 62952</strain>
    </source>
</reference>
<accession>A0ABW3CXU6</accession>
<name>A0ABW3CXU6_9FLAO</name>